<dbReference type="Proteomes" id="UP000194236">
    <property type="component" value="Unassembled WGS sequence"/>
</dbReference>
<dbReference type="OrthoDB" id="10568570at2759"/>
<sequence>MYPSSSTSTTTFYSSMPIVNVGDNKMNNQFNTMTNNNNNNDCLVRRIKPSPTSSSKENRIHSGHFMVSEIDENDDNETKIENDESNVNNRDDNVRPSMSSEPKALKINNNIDSNE</sequence>
<dbReference type="AlphaFoldDB" id="A0A1Y3AYE7"/>
<name>A0A1Y3AYE7_EURMA</name>
<keyword evidence="3" id="KW-1185">Reference proteome</keyword>
<proteinExistence type="predicted"/>
<organism evidence="2 3">
    <name type="scientific">Euroglyphus maynei</name>
    <name type="common">Mayne's house dust mite</name>
    <dbReference type="NCBI Taxonomy" id="6958"/>
    <lineage>
        <taxon>Eukaryota</taxon>
        <taxon>Metazoa</taxon>
        <taxon>Ecdysozoa</taxon>
        <taxon>Arthropoda</taxon>
        <taxon>Chelicerata</taxon>
        <taxon>Arachnida</taxon>
        <taxon>Acari</taxon>
        <taxon>Acariformes</taxon>
        <taxon>Sarcoptiformes</taxon>
        <taxon>Astigmata</taxon>
        <taxon>Psoroptidia</taxon>
        <taxon>Analgoidea</taxon>
        <taxon>Pyroglyphidae</taxon>
        <taxon>Pyroglyphinae</taxon>
        <taxon>Euroglyphus</taxon>
    </lineage>
</organism>
<comment type="caution">
    <text evidence="2">The sequence shown here is derived from an EMBL/GenBank/DDBJ whole genome shotgun (WGS) entry which is preliminary data.</text>
</comment>
<feature type="region of interest" description="Disordered" evidence="1">
    <location>
        <begin position="48"/>
        <end position="115"/>
    </location>
</feature>
<dbReference type="EMBL" id="MUJZ01053557">
    <property type="protein sequence ID" value="OTF73007.1"/>
    <property type="molecule type" value="Genomic_DNA"/>
</dbReference>
<evidence type="ECO:0000313" key="2">
    <source>
        <dbReference type="EMBL" id="OTF73007.1"/>
    </source>
</evidence>
<evidence type="ECO:0000313" key="3">
    <source>
        <dbReference type="Proteomes" id="UP000194236"/>
    </source>
</evidence>
<accession>A0A1Y3AYE7</accession>
<protein>
    <submittedName>
        <fullName evidence="2">Uncharacterized protein</fullName>
    </submittedName>
</protein>
<reference evidence="2 3" key="1">
    <citation type="submission" date="2017-03" db="EMBL/GenBank/DDBJ databases">
        <title>Genome Survey of Euroglyphus maynei.</title>
        <authorList>
            <person name="Arlian L.G."/>
            <person name="Morgan M.S."/>
            <person name="Rider S.D."/>
        </authorList>
    </citation>
    <scope>NUCLEOTIDE SEQUENCE [LARGE SCALE GENOMIC DNA]</scope>
    <source>
        <strain evidence="2">Arlian Lab</strain>
        <tissue evidence="2">Whole body</tissue>
    </source>
</reference>
<gene>
    <name evidence="2" type="ORF">BLA29_013684</name>
</gene>
<evidence type="ECO:0000256" key="1">
    <source>
        <dbReference type="SAM" id="MobiDB-lite"/>
    </source>
</evidence>